<dbReference type="Gene3D" id="3.40.50.510">
    <property type="entry name" value="Phosphotransferase system, mannose-type IIA component"/>
    <property type="match status" value="1"/>
</dbReference>
<sequence>MIGIVIATHGCLSDGFKDAASVVIGSVERLETVNLNLGDAVDELGDKIAKAIHKVDDDDGVIILADLLSASPYNQTVLATSKLDEHLQSQVHLISGVNFPMVLEAINHQLIDTNIGEAVQAIVEQGKQGIENWNALSASTDEEDEDEF</sequence>
<comment type="caution">
    <text evidence="9">The sequence shown here is derived from an EMBL/GenBank/DDBJ whole genome shotgun (WGS) entry which is preliminary data.</text>
</comment>
<dbReference type="PROSITE" id="PS51096">
    <property type="entry name" value="PTS_EIIA_TYPE_4"/>
    <property type="match status" value="1"/>
</dbReference>
<dbReference type="Pfam" id="PF03610">
    <property type="entry name" value="EIIA-man"/>
    <property type="match status" value="1"/>
</dbReference>
<accession>A0ABN3Y617</accession>
<dbReference type="RefSeq" id="WP_068710656.1">
    <property type="nucleotide sequence ID" value="NZ_BAAAXQ010000054.1"/>
</dbReference>
<evidence type="ECO:0000259" key="8">
    <source>
        <dbReference type="PROSITE" id="PS51096"/>
    </source>
</evidence>
<gene>
    <name evidence="9" type="ORF">GCM10019998_15570</name>
</gene>
<reference evidence="9 10" key="1">
    <citation type="journal article" date="2019" name="Int. J. Syst. Evol. Microbiol.">
        <title>The Global Catalogue of Microorganisms (GCM) 10K type strain sequencing project: providing services to taxonomists for standard genome sequencing and annotation.</title>
        <authorList>
            <consortium name="The Broad Institute Genomics Platform"/>
            <consortium name="The Broad Institute Genome Sequencing Center for Infectious Disease"/>
            <person name="Wu L."/>
            <person name="Ma J."/>
        </authorList>
    </citation>
    <scope>NUCLEOTIDE SEQUENCE [LARGE SCALE GENOMIC DNA]</scope>
    <source>
        <strain evidence="9 10">JCM 8736</strain>
    </source>
</reference>
<keyword evidence="4" id="KW-0762">Sugar transport</keyword>
<proteinExistence type="predicted"/>
<dbReference type="EMBL" id="BAAAXQ010000054">
    <property type="protein sequence ID" value="GAA3020173.1"/>
    <property type="molecule type" value="Genomic_DNA"/>
</dbReference>
<keyword evidence="6" id="KW-0598">Phosphotransferase system</keyword>
<protein>
    <submittedName>
        <fullName evidence="9">PTS fructose transporter subunit IIA</fullName>
    </submittedName>
</protein>
<dbReference type="InterPro" id="IPR033887">
    <property type="entry name" value="PTS_IIA_man"/>
</dbReference>
<evidence type="ECO:0000313" key="10">
    <source>
        <dbReference type="Proteomes" id="UP001501577"/>
    </source>
</evidence>
<evidence type="ECO:0000256" key="1">
    <source>
        <dbReference type="ARBA" id="ARBA00004496"/>
    </source>
</evidence>
<evidence type="ECO:0000256" key="3">
    <source>
        <dbReference type="ARBA" id="ARBA00022490"/>
    </source>
</evidence>
<keyword evidence="3" id="KW-0963">Cytoplasm</keyword>
<evidence type="ECO:0000256" key="5">
    <source>
        <dbReference type="ARBA" id="ARBA00022679"/>
    </source>
</evidence>
<dbReference type="Proteomes" id="UP001501577">
    <property type="component" value="Unassembled WGS sequence"/>
</dbReference>
<evidence type="ECO:0000313" key="9">
    <source>
        <dbReference type="EMBL" id="GAA3020173.1"/>
    </source>
</evidence>
<dbReference type="InterPro" id="IPR036662">
    <property type="entry name" value="PTS_EIIA_man-typ_sf"/>
</dbReference>
<dbReference type="InterPro" id="IPR004701">
    <property type="entry name" value="PTS_EIIA_man-typ"/>
</dbReference>
<keyword evidence="10" id="KW-1185">Reference proteome</keyword>
<keyword evidence="5" id="KW-0808">Transferase</keyword>
<organism evidence="9 10">
    <name type="scientific">Tetragenococcus solitarius</name>
    <dbReference type="NCBI Taxonomy" id="71453"/>
    <lineage>
        <taxon>Bacteria</taxon>
        <taxon>Bacillati</taxon>
        <taxon>Bacillota</taxon>
        <taxon>Bacilli</taxon>
        <taxon>Lactobacillales</taxon>
        <taxon>Enterococcaceae</taxon>
        <taxon>Tetragenococcus</taxon>
    </lineage>
</organism>
<dbReference type="CDD" id="cd00006">
    <property type="entry name" value="PTS_IIA_man"/>
    <property type="match status" value="1"/>
</dbReference>
<evidence type="ECO:0000256" key="4">
    <source>
        <dbReference type="ARBA" id="ARBA00022597"/>
    </source>
</evidence>
<dbReference type="SUPFAM" id="SSF53062">
    <property type="entry name" value="PTS system fructose IIA component-like"/>
    <property type="match status" value="1"/>
</dbReference>
<dbReference type="InterPro" id="IPR051471">
    <property type="entry name" value="Bacterial_PTS_sugar_comp"/>
</dbReference>
<name>A0ABN3Y617_9ENTE</name>
<evidence type="ECO:0000256" key="7">
    <source>
        <dbReference type="ARBA" id="ARBA00022777"/>
    </source>
</evidence>
<feature type="domain" description="PTS EIIA type-4" evidence="8">
    <location>
        <begin position="1"/>
        <end position="130"/>
    </location>
</feature>
<dbReference type="PANTHER" id="PTHR33799:SF1">
    <property type="entry name" value="PTS SYSTEM MANNOSE-SPECIFIC EIIAB COMPONENT-RELATED"/>
    <property type="match status" value="1"/>
</dbReference>
<comment type="subcellular location">
    <subcellularLocation>
        <location evidence="1">Cytoplasm</location>
    </subcellularLocation>
</comment>
<evidence type="ECO:0000256" key="6">
    <source>
        <dbReference type="ARBA" id="ARBA00022683"/>
    </source>
</evidence>
<dbReference type="PANTHER" id="PTHR33799">
    <property type="entry name" value="PTS PERMEASE-RELATED-RELATED"/>
    <property type="match status" value="1"/>
</dbReference>
<evidence type="ECO:0000256" key="2">
    <source>
        <dbReference type="ARBA" id="ARBA00022448"/>
    </source>
</evidence>
<keyword evidence="7" id="KW-0418">Kinase</keyword>
<keyword evidence="2" id="KW-0813">Transport</keyword>